<dbReference type="PANTHER" id="PTHR47978">
    <property type="match status" value="1"/>
</dbReference>
<dbReference type="InterPro" id="IPR027417">
    <property type="entry name" value="P-loop_NTPase"/>
</dbReference>
<dbReference type="GO" id="GO:0003924">
    <property type="term" value="F:GTPase activity"/>
    <property type="evidence" value="ECO:0007669"/>
    <property type="project" value="InterPro"/>
</dbReference>
<dbReference type="Pfam" id="PF00071">
    <property type="entry name" value="Ras"/>
    <property type="match status" value="1"/>
</dbReference>
<dbReference type="SUPFAM" id="SSF52540">
    <property type="entry name" value="P-loop containing nucleoside triphosphate hydrolases"/>
    <property type="match status" value="1"/>
</dbReference>
<dbReference type="EMBL" id="BTRK01000006">
    <property type="protein sequence ID" value="GMR63053.1"/>
    <property type="molecule type" value="Genomic_DNA"/>
</dbReference>
<accession>A0AAN5DGW8</accession>
<dbReference type="PROSITE" id="PS51419">
    <property type="entry name" value="RAB"/>
    <property type="match status" value="1"/>
</dbReference>
<evidence type="ECO:0000256" key="1">
    <source>
        <dbReference type="ARBA" id="ARBA00006270"/>
    </source>
</evidence>
<dbReference type="Proteomes" id="UP001328107">
    <property type="component" value="Unassembled WGS sequence"/>
</dbReference>
<organism evidence="3 4">
    <name type="scientific">Pristionchus mayeri</name>
    <dbReference type="NCBI Taxonomy" id="1317129"/>
    <lineage>
        <taxon>Eukaryota</taxon>
        <taxon>Metazoa</taxon>
        <taxon>Ecdysozoa</taxon>
        <taxon>Nematoda</taxon>
        <taxon>Chromadorea</taxon>
        <taxon>Rhabditida</taxon>
        <taxon>Rhabditina</taxon>
        <taxon>Diplogasteromorpha</taxon>
        <taxon>Diplogasteroidea</taxon>
        <taxon>Neodiplogasteridae</taxon>
        <taxon>Pristionchus</taxon>
    </lineage>
</organism>
<gene>
    <name evidence="3" type="ORF">PMAYCL1PPCAC_33248</name>
</gene>
<evidence type="ECO:0000313" key="4">
    <source>
        <dbReference type="Proteomes" id="UP001328107"/>
    </source>
</evidence>
<evidence type="ECO:0000256" key="2">
    <source>
        <dbReference type="ARBA" id="ARBA00022741"/>
    </source>
</evidence>
<evidence type="ECO:0008006" key="5">
    <source>
        <dbReference type="Google" id="ProtNLM"/>
    </source>
</evidence>
<dbReference type="PRINTS" id="PR00449">
    <property type="entry name" value="RASTRNSFRMNG"/>
</dbReference>
<protein>
    <recommendedName>
        <fullName evidence="5">ADP ribosylation factor</fullName>
    </recommendedName>
</protein>
<evidence type="ECO:0000313" key="3">
    <source>
        <dbReference type="EMBL" id="GMR63053.1"/>
    </source>
</evidence>
<dbReference type="Gene3D" id="3.40.50.300">
    <property type="entry name" value="P-loop containing nucleotide triphosphate hydrolases"/>
    <property type="match status" value="1"/>
</dbReference>
<comment type="similarity">
    <text evidence="1">Belongs to the small GTPase superfamily. Rab family.</text>
</comment>
<dbReference type="GO" id="GO:0005525">
    <property type="term" value="F:GTP binding"/>
    <property type="evidence" value="ECO:0007669"/>
    <property type="project" value="InterPro"/>
</dbReference>
<reference evidence="4" key="1">
    <citation type="submission" date="2022-10" db="EMBL/GenBank/DDBJ databases">
        <title>Genome assembly of Pristionchus species.</title>
        <authorList>
            <person name="Yoshida K."/>
            <person name="Sommer R.J."/>
        </authorList>
    </citation>
    <scope>NUCLEOTIDE SEQUENCE [LARGE SCALE GENOMIC DNA]</scope>
    <source>
        <strain evidence="4">RS5460</strain>
    </source>
</reference>
<keyword evidence="2" id="KW-0547">Nucleotide-binding</keyword>
<comment type="caution">
    <text evidence="3">The sequence shown here is derived from an EMBL/GenBank/DDBJ whole genome shotgun (WGS) entry which is preliminary data.</text>
</comment>
<sequence length="252" mass="28548">SNVGLMTSNDEDSKALFSSHIVSDDLHFTRNRVKLAILGEKGVGKSSLIRRFKWDVFVNDAPDQESQQVLTKRIMGNTNKIELIECDAESLLVDDLAEEKEKEHLRNIRDWVDLHGCLILYDTTEEGSFDKAIDYFKILSRALPPACELALVGTKCDLKESRKTSFHHADTVAESHGLSLFEVSAKTSINCVVCLEEILDRIVDRREPNVESYVTESVYPTDDHSQPAVDRGYLPSILCVDVSSFVSRWWKR</sequence>
<dbReference type="SMART" id="SM00173">
    <property type="entry name" value="RAS"/>
    <property type="match status" value="1"/>
</dbReference>
<name>A0AAN5DGW8_9BILA</name>
<dbReference type="PROSITE" id="PS51421">
    <property type="entry name" value="RAS"/>
    <property type="match status" value="1"/>
</dbReference>
<feature type="non-terminal residue" evidence="3">
    <location>
        <position position="1"/>
    </location>
</feature>
<dbReference type="InterPro" id="IPR001806">
    <property type="entry name" value="Small_GTPase"/>
</dbReference>
<dbReference type="SMART" id="SM00175">
    <property type="entry name" value="RAB"/>
    <property type="match status" value="1"/>
</dbReference>
<dbReference type="AlphaFoldDB" id="A0AAN5DGW8"/>
<keyword evidence="4" id="KW-1185">Reference proteome</keyword>
<proteinExistence type="inferred from homology"/>